<protein>
    <submittedName>
        <fullName evidence="1">Uncharacterized protein</fullName>
    </submittedName>
</protein>
<dbReference type="EMBL" id="CAXAMN010016113">
    <property type="protein sequence ID" value="CAK9047336.1"/>
    <property type="molecule type" value="Genomic_DNA"/>
</dbReference>
<gene>
    <name evidence="1" type="ORF">CCMP2556_LOCUS24493</name>
</gene>
<reference evidence="1 2" key="1">
    <citation type="submission" date="2024-02" db="EMBL/GenBank/DDBJ databases">
        <authorList>
            <person name="Chen Y."/>
            <person name="Shah S."/>
            <person name="Dougan E. K."/>
            <person name="Thang M."/>
            <person name="Chan C."/>
        </authorList>
    </citation>
    <scope>NUCLEOTIDE SEQUENCE [LARGE SCALE GENOMIC DNA]</scope>
</reference>
<organism evidence="1 2">
    <name type="scientific">Durusdinium trenchii</name>
    <dbReference type="NCBI Taxonomy" id="1381693"/>
    <lineage>
        <taxon>Eukaryota</taxon>
        <taxon>Sar</taxon>
        <taxon>Alveolata</taxon>
        <taxon>Dinophyceae</taxon>
        <taxon>Suessiales</taxon>
        <taxon>Symbiodiniaceae</taxon>
        <taxon>Durusdinium</taxon>
    </lineage>
</organism>
<proteinExistence type="predicted"/>
<evidence type="ECO:0000313" key="1">
    <source>
        <dbReference type="EMBL" id="CAK9047336.1"/>
    </source>
</evidence>
<sequence>MPSRPLARKSLCLVVVSCVLTCQLEVAPSAWAGPTPSISSSSGLAGLARRPALQLLWGLVLEPPAHAEDSPKRLAAVESFPPFTSLVPVFGVFGLAQSAAQASSTDELATMRQRFGQLSDTDLDAYRFACTQYIANIRYADPDDKVISFDKAARFKACDDAMAAVGRAREVLAKSTADKTSFQKEVSSIGVNLASFFALIPKEDFKKAEALSQKMRLLDADKDSRLSDEEAKMVRSGAQPLPQEDLDVITALRKVGFGNLLIP</sequence>
<accession>A0ABP0M759</accession>
<dbReference type="Proteomes" id="UP001642484">
    <property type="component" value="Unassembled WGS sequence"/>
</dbReference>
<evidence type="ECO:0000313" key="2">
    <source>
        <dbReference type="Proteomes" id="UP001642484"/>
    </source>
</evidence>
<comment type="caution">
    <text evidence="1">The sequence shown here is derived from an EMBL/GenBank/DDBJ whole genome shotgun (WGS) entry which is preliminary data.</text>
</comment>
<keyword evidence="2" id="KW-1185">Reference proteome</keyword>
<name>A0ABP0M759_9DINO</name>